<dbReference type="Proteomes" id="UP000285023">
    <property type="component" value="Unassembled WGS sequence"/>
</dbReference>
<evidence type="ECO:0008006" key="3">
    <source>
        <dbReference type="Google" id="ProtNLM"/>
    </source>
</evidence>
<dbReference type="InterPro" id="IPR011990">
    <property type="entry name" value="TPR-like_helical_dom_sf"/>
</dbReference>
<evidence type="ECO:0000313" key="1">
    <source>
        <dbReference type="EMBL" id="RIX31832.1"/>
    </source>
</evidence>
<comment type="caution">
    <text evidence="1">The sequence shown here is derived from an EMBL/GenBank/DDBJ whole genome shotgun (WGS) entry which is preliminary data.</text>
</comment>
<gene>
    <name evidence="1" type="ORF">D3M59_02200</name>
</gene>
<dbReference type="EMBL" id="QXTF01000001">
    <property type="protein sequence ID" value="RIX31832.1"/>
    <property type="molecule type" value="Genomic_DNA"/>
</dbReference>
<dbReference type="Gene3D" id="1.25.40.10">
    <property type="entry name" value="Tetratricopeptide repeat domain"/>
    <property type="match status" value="1"/>
</dbReference>
<organism evidence="1 2">
    <name type="scientific">Sphingomonas edaphi</name>
    <dbReference type="NCBI Taxonomy" id="2315689"/>
    <lineage>
        <taxon>Bacteria</taxon>
        <taxon>Pseudomonadati</taxon>
        <taxon>Pseudomonadota</taxon>
        <taxon>Alphaproteobacteria</taxon>
        <taxon>Sphingomonadales</taxon>
        <taxon>Sphingomonadaceae</taxon>
        <taxon>Sphingomonas</taxon>
    </lineage>
</organism>
<protein>
    <recommendedName>
        <fullName evidence="3">DUF1570 domain-containing protein</fullName>
    </recommendedName>
</protein>
<evidence type="ECO:0000313" key="2">
    <source>
        <dbReference type="Proteomes" id="UP000285023"/>
    </source>
</evidence>
<reference evidence="1 2" key="1">
    <citation type="submission" date="2018-09" db="EMBL/GenBank/DDBJ databases">
        <title>Sphingomonas sp. DAC4.</title>
        <authorList>
            <person name="Seo T."/>
        </authorList>
    </citation>
    <scope>NUCLEOTIDE SEQUENCE [LARGE SCALE GENOMIC DNA]</scope>
    <source>
        <strain evidence="1 2">DAC4</strain>
    </source>
</reference>
<dbReference type="SUPFAM" id="SSF48452">
    <property type="entry name" value="TPR-like"/>
    <property type="match status" value="1"/>
</dbReference>
<accession>A0A418Q1A7</accession>
<proteinExistence type="predicted"/>
<name>A0A418Q1A7_9SPHN</name>
<keyword evidence="2" id="KW-1185">Reference proteome</keyword>
<dbReference type="AlphaFoldDB" id="A0A418Q1A7"/>
<sequence length="516" mass="57650">MFPSAAYAEWWEAKTDHFIVYSESSAADAKEFAEKMERVDISLRSLQNVDFSPIKSDSQRLTVFRTGDTRDIGRLAGSGSVAGFYIPRLGGSVSFTPAKNEKRGTGELLGARGRSSKTDLDPQSVMFHEYTHHFMFQHFSAAYPSWYVEGFAETAATMVLNDDGSFHLGNPPQYRSDALFGNYINVPVERLLASRNKPTGEDFYAYYSVGWLLNHYLTFEPSRKGQLKQYLRAINAGTAPAEAARAAFGDLDKLNRELIKYKSGRLPGVQVRPANYSPPQVTMRRLASDEEAVMDVVMRSKRGVDKKLAPDVARDAQQIAQRLPGSFAAQLALAEAELDWSDFDASRLPAAEAAVDRALAIKPDSIDAQIIKGRIHFERGRTDKAQMAAARTWFSKAFENDSDHPTPLYYNYLTYYYEGVTPPESAVIGLEKAYDMALFDPEVRLVLARQLLAEKKGPLARSILMPYAIAPHESKNAKKMRDVVDLIEANKVDEAYKKLSADMAEAERKRRSGDDS</sequence>